<evidence type="ECO:0000313" key="2">
    <source>
        <dbReference type="EMBL" id="KAK9807918.1"/>
    </source>
</evidence>
<dbReference type="InterPro" id="IPR007361">
    <property type="entry name" value="DUF427"/>
</dbReference>
<evidence type="ECO:0000259" key="1">
    <source>
        <dbReference type="Pfam" id="PF04248"/>
    </source>
</evidence>
<dbReference type="EMBL" id="JALJOQ010000029">
    <property type="protein sequence ID" value="KAK9807918.1"/>
    <property type="molecule type" value="Genomic_DNA"/>
</dbReference>
<organism evidence="2 3">
    <name type="scientific">Symbiochloris irregularis</name>
    <dbReference type="NCBI Taxonomy" id="706552"/>
    <lineage>
        <taxon>Eukaryota</taxon>
        <taxon>Viridiplantae</taxon>
        <taxon>Chlorophyta</taxon>
        <taxon>core chlorophytes</taxon>
        <taxon>Trebouxiophyceae</taxon>
        <taxon>Trebouxiales</taxon>
        <taxon>Trebouxiaceae</taxon>
        <taxon>Symbiochloris</taxon>
    </lineage>
</organism>
<accession>A0AAW1PDD0</accession>
<keyword evidence="3" id="KW-1185">Reference proteome</keyword>
<sequence>MTVADDNCPRIERTQSGLRHKLSGRLGSLKRSMSSFASIKRTQPGPGQESVWDYPRPPRLEKSLGRVRVYLHGKLLLDSTRAVRVLETSHPPTFYIPPEDVQMDMLTPASRSTYCEWKGSAKYYDAPGVQSIGWCYPNPTPLAASIANYMAFYPSKVDRALVDDEEVQAQAGDFYGGWITSNIVGPFKGDAGTRNW</sequence>
<feature type="domain" description="DUF427" evidence="1">
    <location>
        <begin position="67"/>
        <end position="154"/>
    </location>
</feature>
<dbReference type="AlphaFoldDB" id="A0AAW1PDD0"/>
<protein>
    <recommendedName>
        <fullName evidence="1">DUF427 domain-containing protein</fullName>
    </recommendedName>
</protein>
<proteinExistence type="predicted"/>
<reference evidence="2 3" key="1">
    <citation type="journal article" date="2024" name="Nat. Commun.">
        <title>Phylogenomics reveals the evolutionary origins of lichenization in chlorophyte algae.</title>
        <authorList>
            <person name="Puginier C."/>
            <person name="Libourel C."/>
            <person name="Otte J."/>
            <person name="Skaloud P."/>
            <person name="Haon M."/>
            <person name="Grisel S."/>
            <person name="Petersen M."/>
            <person name="Berrin J.G."/>
            <person name="Delaux P.M."/>
            <person name="Dal Grande F."/>
            <person name="Keller J."/>
        </authorList>
    </citation>
    <scope>NUCLEOTIDE SEQUENCE [LARGE SCALE GENOMIC DNA]</scope>
    <source>
        <strain evidence="2 3">SAG 2036</strain>
    </source>
</reference>
<dbReference type="Gene3D" id="2.170.150.40">
    <property type="entry name" value="Domain of unknown function (DUF427)"/>
    <property type="match status" value="1"/>
</dbReference>
<dbReference type="InterPro" id="IPR038694">
    <property type="entry name" value="DUF427_sf"/>
</dbReference>
<dbReference type="Proteomes" id="UP001465755">
    <property type="component" value="Unassembled WGS sequence"/>
</dbReference>
<dbReference type="PANTHER" id="PTHR43058:SF1">
    <property type="entry name" value="DUF427 DOMAIN-CONTAINING PROTEIN"/>
    <property type="match status" value="1"/>
</dbReference>
<comment type="caution">
    <text evidence="2">The sequence shown here is derived from an EMBL/GenBank/DDBJ whole genome shotgun (WGS) entry which is preliminary data.</text>
</comment>
<dbReference type="PANTHER" id="PTHR43058">
    <property type="entry name" value="SLR0655 PROTEIN"/>
    <property type="match status" value="1"/>
</dbReference>
<dbReference type="Pfam" id="PF04248">
    <property type="entry name" value="NTP_transf_9"/>
    <property type="match status" value="1"/>
</dbReference>
<evidence type="ECO:0000313" key="3">
    <source>
        <dbReference type="Proteomes" id="UP001465755"/>
    </source>
</evidence>
<gene>
    <name evidence="2" type="ORF">WJX73_001949</name>
</gene>
<name>A0AAW1PDD0_9CHLO</name>